<feature type="transmembrane region" description="Helical" evidence="1">
    <location>
        <begin position="104"/>
        <end position="127"/>
    </location>
</feature>
<evidence type="ECO:0000313" key="3">
    <source>
        <dbReference type="Proteomes" id="UP000193144"/>
    </source>
</evidence>
<feature type="transmembrane region" description="Helical" evidence="1">
    <location>
        <begin position="176"/>
        <end position="194"/>
    </location>
</feature>
<sequence length="197" mass="22848">MRYCSFFSSADRSRSKCRRAVGHILTLSFFWAMLALRIAGAAVCTKQIPESLDRRRIWNRYEKKWVDDRVITDDYKAAWLAVTAIIAITGFHFIISYEHGLKTLVAVTLAAIFVPAMFYSSYANFLYLDDSLWQQIITVSILMVVYLGVVLCLAFAKVRKNGYEYIEKRKLTKTRISWRIVSCIFWLGTLFHSMRLG</sequence>
<name>A0A1Y1ZSU0_9PLEO</name>
<accession>A0A1Y1ZSU0</accession>
<feature type="transmembrane region" description="Helical" evidence="1">
    <location>
        <begin position="77"/>
        <end position="97"/>
    </location>
</feature>
<keyword evidence="1" id="KW-0812">Transmembrane</keyword>
<dbReference type="AlphaFoldDB" id="A0A1Y1ZSU0"/>
<gene>
    <name evidence="2" type="ORF">BCR34DRAFT_600058</name>
</gene>
<evidence type="ECO:0000256" key="1">
    <source>
        <dbReference type="SAM" id="Phobius"/>
    </source>
</evidence>
<protein>
    <submittedName>
        <fullName evidence="2">Uncharacterized protein</fullName>
    </submittedName>
</protein>
<organism evidence="2 3">
    <name type="scientific">Clohesyomyces aquaticus</name>
    <dbReference type="NCBI Taxonomy" id="1231657"/>
    <lineage>
        <taxon>Eukaryota</taxon>
        <taxon>Fungi</taxon>
        <taxon>Dikarya</taxon>
        <taxon>Ascomycota</taxon>
        <taxon>Pezizomycotina</taxon>
        <taxon>Dothideomycetes</taxon>
        <taxon>Pleosporomycetidae</taxon>
        <taxon>Pleosporales</taxon>
        <taxon>Lindgomycetaceae</taxon>
        <taxon>Clohesyomyces</taxon>
    </lineage>
</organism>
<feature type="transmembrane region" description="Helical" evidence="1">
    <location>
        <begin position="133"/>
        <end position="156"/>
    </location>
</feature>
<dbReference type="EMBL" id="MCFA01000043">
    <property type="protein sequence ID" value="ORY13319.1"/>
    <property type="molecule type" value="Genomic_DNA"/>
</dbReference>
<dbReference type="Proteomes" id="UP000193144">
    <property type="component" value="Unassembled WGS sequence"/>
</dbReference>
<keyword evidence="1" id="KW-1133">Transmembrane helix</keyword>
<proteinExistence type="predicted"/>
<keyword evidence="3" id="KW-1185">Reference proteome</keyword>
<keyword evidence="1" id="KW-0472">Membrane</keyword>
<reference evidence="2 3" key="1">
    <citation type="submission" date="2016-07" db="EMBL/GenBank/DDBJ databases">
        <title>Pervasive Adenine N6-methylation of Active Genes in Fungi.</title>
        <authorList>
            <consortium name="DOE Joint Genome Institute"/>
            <person name="Mondo S.J."/>
            <person name="Dannebaum R.O."/>
            <person name="Kuo R.C."/>
            <person name="Labutti K."/>
            <person name="Haridas S."/>
            <person name="Kuo A."/>
            <person name="Salamov A."/>
            <person name="Ahrendt S.R."/>
            <person name="Lipzen A."/>
            <person name="Sullivan W."/>
            <person name="Andreopoulos W.B."/>
            <person name="Clum A."/>
            <person name="Lindquist E."/>
            <person name="Daum C."/>
            <person name="Ramamoorthy G.K."/>
            <person name="Gryganskyi A."/>
            <person name="Culley D."/>
            <person name="Magnuson J.K."/>
            <person name="James T.Y."/>
            <person name="O'Malley M.A."/>
            <person name="Stajich J.E."/>
            <person name="Spatafora J.W."/>
            <person name="Visel A."/>
            <person name="Grigoriev I.V."/>
        </authorList>
    </citation>
    <scope>NUCLEOTIDE SEQUENCE [LARGE SCALE GENOMIC DNA]</scope>
    <source>
        <strain evidence="2 3">CBS 115471</strain>
    </source>
</reference>
<comment type="caution">
    <text evidence="2">The sequence shown here is derived from an EMBL/GenBank/DDBJ whole genome shotgun (WGS) entry which is preliminary data.</text>
</comment>
<evidence type="ECO:0000313" key="2">
    <source>
        <dbReference type="EMBL" id="ORY13319.1"/>
    </source>
</evidence>